<keyword evidence="1" id="KW-0812">Transmembrane</keyword>
<dbReference type="OrthoDB" id="5515110at2"/>
<dbReference type="AlphaFoldDB" id="A0A1M5I5I3"/>
<feature type="transmembrane region" description="Helical" evidence="1">
    <location>
        <begin position="87"/>
        <end position="107"/>
    </location>
</feature>
<dbReference type="RefSeq" id="WP_143156544.1">
    <property type="nucleotide sequence ID" value="NZ_FQVB01000052.1"/>
</dbReference>
<dbReference type="STRING" id="1121391.SAMN02745206_03514"/>
<keyword evidence="1" id="KW-1133">Transmembrane helix</keyword>
<evidence type="ECO:0000313" key="2">
    <source>
        <dbReference type="EMBL" id="SHG23492.1"/>
    </source>
</evidence>
<feature type="transmembrane region" description="Helical" evidence="1">
    <location>
        <begin position="36"/>
        <end position="51"/>
    </location>
</feature>
<name>A0A1M5I5I3_9BACT</name>
<keyword evidence="1" id="KW-0472">Membrane</keyword>
<sequence length="110" mass="12599">MKEYWDAFVQFLKEYNMTKAGEAIRNVDWGRVLEQPVFWIAVVVFLGWVFWKKAFKSLLVVCSIVAFIFLLQHTLPPAGQPMTLEKLVPFAGGCLGILAVNVYFLIIRSD</sequence>
<gene>
    <name evidence="2" type="ORF">SAMN02745206_03514</name>
</gene>
<protein>
    <submittedName>
        <fullName evidence="2">Uncharacterized protein</fullName>
    </submittedName>
</protein>
<dbReference type="Proteomes" id="UP000184076">
    <property type="component" value="Unassembled WGS sequence"/>
</dbReference>
<reference evidence="3" key="1">
    <citation type="submission" date="2016-11" db="EMBL/GenBank/DDBJ databases">
        <authorList>
            <person name="Varghese N."/>
            <person name="Submissions S."/>
        </authorList>
    </citation>
    <scope>NUCLEOTIDE SEQUENCE [LARGE SCALE GENOMIC DNA]</scope>
    <source>
        <strain evidence="3">DSM 9756</strain>
    </source>
</reference>
<feature type="transmembrane region" description="Helical" evidence="1">
    <location>
        <begin position="58"/>
        <end position="75"/>
    </location>
</feature>
<organism evidence="2 3">
    <name type="scientific">Desulfacinum infernum DSM 9756</name>
    <dbReference type="NCBI Taxonomy" id="1121391"/>
    <lineage>
        <taxon>Bacteria</taxon>
        <taxon>Pseudomonadati</taxon>
        <taxon>Thermodesulfobacteriota</taxon>
        <taxon>Syntrophobacteria</taxon>
        <taxon>Syntrophobacterales</taxon>
        <taxon>Syntrophobacteraceae</taxon>
        <taxon>Desulfacinum</taxon>
    </lineage>
</organism>
<evidence type="ECO:0000256" key="1">
    <source>
        <dbReference type="SAM" id="Phobius"/>
    </source>
</evidence>
<keyword evidence="3" id="KW-1185">Reference proteome</keyword>
<accession>A0A1M5I5I3</accession>
<proteinExistence type="predicted"/>
<dbReference type="EMBL" id="FQVB01000052">
    <property type="protein sequence ID" value="SHG23492.1"/>
    <property type="molecule type" value="Genomic_DNA"/>
</dbReference>
<evidence type="ECO:0000313" key="3">
    <source>
        <dbReference type="Proteomes" id="UP000184076"/>
    </source>
</evidence>